<dbReference type="Proteomes" id="UP000054560">
    <property type="component" value="Unassembled WGS sequence"/>
</dbReference>
<evidence type="ECO:0000313" key="4">
    <source>
        <dbReference type="EMBL" id="KNC81727.1"/>
    </source>
</evidence>
<proteinExistence type="predicted"/>
<evidence type="ECO:0000256" key="1">
    <source>
        <dbReference type="PROSITE-ProRule" id="PRU00047"/>
    </source>
</evidence>
<feature type="compositionally biased region" description="Basic and acidic residues" evidence="2">
    <location>
        <begin position="239"/>
        <end position="259"/>
    </location>
</feature>
<evidence type="ECO:0000259" key="3">
    <source>
        <dbReference type="PROSITE" id="PS50158"/>
    </source>
</evidence>
<name>A0A0L0FY30_9EUKA</name>
<reference evidence="4 5" key="1">
    <citation type="submission" date="2011-02" db="EMBL/GenBank/DDBJ databases">
        <title>The Genome Sequence of Sphaeroforma arctica JP610.</title>
        <authorList>
            <consortium name="The Broad Institute Genome Sequencing Platform"/>
            <person name="Russ C."/>
            <person name="Cuomo C."/>
            <person name="Young S.K."/>
            <person name="Zeng Q."/>
            <person name="Gargeya S."/>
            <person name="Alvarado L."/>
            <person name="Berlin A."/>
            <person name="Chapman S.B."/>
            <person name="Chen Z."/>
            <person name="Freedman E."/>
            <person name="Gellesch M."/>
            <person name="Goldberg J."/>
            <person name="Griggs A."/>
            <person name="Gujja S."/>
            <person name="Heilman E."/>
            <person name="Heiman D."/>
            <person name="Howarth C."/>
            <person name="Mehta T."/>
            <person name="Neiman D."/>
            <person name="Pearson M."/>
            <person name="Roberts A."/>
            <person name="Saif S."/>
            <person name="Shea T."/>
            <person name="Shenoy N."/>
            <person name="Sisk P."/>
            <person name="Stolte C."/>
            <person name="Sykes S."/>
            <person name="White J."/>
            <person name="Yandava C."/>
            <person name="Burger G."/>
            <person name="Gray M.W."/>
            <person name="Holland P.W.H."/>
            <person name="King N."/>
            <person name="Lang F.B.F."/>
            <person name="Roger A.J."/>
            <person name="Ruiz-Trillo I."/>
            <person name="Haas B."/>
            <person name="Nusbaum C."/>
            <person name="Birren B."/>
        </authorList>
    </citation>
    <scope>NUCLEOTIDE SEQUENCE [LARGE SCALE GENOMIC DNA]</scope>
    <source>
        <strain evidence="4 5">JP610</strain>
    </source>
</reference>
<dbReference type="EMBL" id="KQ242003">
    <property type="protein sequence ID" value="KNC81727.1"/>
    <property type="molecule type" value="Genomic_DNA"/>
</dbReference>
<feature type="compositionally biased region" description="Basic and acidic residues" evidence="2">
    <location>
        <begin position="202"/>
        <end position="228"/>
    </location>
</feature>
<evidence type="ECO:0000256" key="2">
    <source>
        <dbReference type="SAM" id="MobiDB-lite"/>
    </source>
</evidence>
<gene>
    <name evidence="4" type="ORF">SARC_05968</name>
</gene>
<keyword evidence="1" id="KW-0863">Zinc-finger</keyword>
<dbReference type="SUPFAM" id="SSF57756">
    <property type="entry name" value="Retrovirus zinc finger-like domains"/>
    <property type="match status" value="1"/>
</dbReference>
<dbReference type="InterPro" id="IPR001878">
    <property type="entry name" value="Znf_CCHC"/>
</dbReference>
<keyword evidence="1" id="KW-0862">Zinc</keyword>
<organism evidence="4 5">
    <name type="scientific">Sphaeroforma arctica JP610</name>
    <dbReference type="NCBI Taxonomy" id="667725"/>
    <lineage>
        <taxon>Eukaryota</taxon>
        <taxon>Ichthyosporea</taxon>
        <taxon>Ichthyophonida</taxon>
        <taxon>Sphaeroforma</taxon>
    </lineage>
</organism>
<dbReference type="GO" id="GO:0003676">
    <property type="term" value="F:nucleic acid binding"/>
    <property type="evidence" value="ECO:0007669"/>
    <property type="project" value="InterPro"/>
</dbReference>
<dbReference type="PROSITE" id="PS50158">
    <property type="entry name" value="ZF_CCHC"/>
    <property type="match status" value="1"/>
</dbReference>
<dbReference type="GO" id="GO:0008270">
    <property type="term" value="F:zinc ion binding"/>
    <property type="evidence" value="ECO:0007669"/>
    <property type="project" value="UniProtKB-KW"/>
</dbReference>
<dbReference type="RefSeq" id="XP_014155629.1">
    <property type="nucleotide sequence ID" value="XM_014300154.1"/>
</dbReference>
<dbReference type="GeneID" id="25906472"/>
<protein>
    <recommendedName>
        <fullName evidence="3">CCHC-type domain-containing protein</fullName>
    </recommendedName>
</protein>
<dbReference type="Gene3D" id="4.10.60.10">
    <property type="entry name" value="Zinc finger, CCHC-type"/>
    <property type="match status" value="1"/>
</dbReference>
<feature type="domain" description="CCHC-type" evidence="3">
    <location>
        <begin position="271"/>
        <end position="286"/>
    </location>
</feature>
<sequence length="299" mass="34570">MRRALVRDCRKDTQFASEIPMELISLLPRFTLVWTFFKWSKMVSKYSTQEAKHFESFMAGALDGALGMLPESGEHDNAEAVKLAKKAAAAAVKAKQEALQAKARTMRFELVCLNRCLRRVRQRRKLRLVSQYAKDSRRKFSVETIALPSVAATREHAQESLADRIGGQAEQRAPNQLSNSQLKKHHKATAQAEYGRKRQYHKPQDFWDERRREEDRRRDSRHRDDRSLRRSRSPVQDMLKVRSEANKADKRDDRAEARSRAKPRSASFTGCFNCEEEGYQAKDCPEKKNVMKATKTRGV</sequence>
<evidence type="ECO:0000313" key="5">
    <source>
        <dbReference type="Proteomes" id="UP000054560"/>
    </source>
</evidence>
<feature type="region of interest" description="Disordered" evidence="2">
    <location>
        <begin position="167"/>
        <end position="268"/>
    </location>
</feature>
<dbReference type="AlphaFoldDB" id="A0A0L0FY30"/>
<accession>A0A0L0FY30</accession>
<keyword evidence="5" id="KW-1185">Reference proteome</keyword>
<dbReference type="InterPro" id="IPR036875">
    <property type="entry name" value="Znf_CCHC_sf"/>
</dbReference>
<keyword evidence="1" id="KW-0479">Metal-binding</keyword>